<evidence type="ECO:0000256" key="1">
    <source>
        <dbReference type="SAM" id="MobiDB-lite"/>
    </source>
</evidence>
<accession>A0A1W1VII0</accession>
<organism evidence="2 3">
    <name type="scientific">Deinococcus hopiensis KR-140</name>
    <dbReference type="NCBI Taxonomy" id="695939"/>
    <lineage>
        <taxon>Bacteria</taxon>
        <taxon>Thermotogati</taxon>
        <taxon>Deinococcota</taxon>
        <taxon>Deinococci</taxon>
        <taxon>Deinococcales</taxon>
        <taxon>Deinococcaceae</taxon>
        <taxon>Deinococcus</taxon>
    </lineage>
</organism>
<evidence type="ECO:0000313" key="2">
    <source>
        <dbReference type="EMBL" id="SMB93136.1"/>
    </source>
</evidence>
<protein>
    <submittedName>
        <fullName evidence="2">Uncharacterized protein</fullName>
    </submittedName>
</protein>
<proteinExistence type="predicted"/>
<dbReference type="Proteomes" id="UP000192582">
    <property type="component" value="Unassembled WGS sequence"/>
</dbReference>
<feature type="compositionally biased region" description="Polar residues" evidence="1">
    <location>
        <begin position="90"/>
        <end position="101"/>
    </location>
</feature>
<keyword evidence="3" id="KW-1185">Reference proteome</keyword>
<feature type="region of interest" description="Disordered" evidence="1">
    <location>
        <begin position="1"/>
        <end position="23"/>
    </location>
</feature>
<dbReference type="AlphaFoldDB" id="A0A1W1VII0"/>
<reference evidence="2 3" key="1">
    <citation type="submission" date="2017-04" db="EMBL/GenBank/DDBJ databases">
        <authorList>
            <person name="Afonso C.L."/>
            <person name="Miller P.J."/>
            <person name="Scott M.A."/>
            <person name="Spackman E."/>
            <person name="Goraichik I."/>
            <person name="Dimitrov K.M."/>
            <person name="Suarez D.L."/>
            <person name="Swayne D.E."/>
        </authorList>
    </citation>
    <scope>NUCLEOTIDE SEQUENCE [LARGE SCALE GENOMIC DNA]</scope>
    <source>
        <strain evidence="2 3">KR-140</strain>
    </source>
</reference>
<feature type="region of interest" description="Disordered" evidence="1">
    <location>
        <begin position="79"/>
        <end position="101"/>
    </location>
</feature>
<evidence type="ECO:0000313" key="3">
    <source>
        <dbReference type="Proteomes" id="UP000192582"/>
    </source>
</evidence>
<dbReference type="EMBL" id="FWWU01000009">
    <property type="protein sequence ID" value="SMB93136.1"/>
    <property type="molecule type" value="Genomic_DNA"/>
</dbReference>
<name>A0A1W1VII0_9DEIO</name>
<sequence length="101" mass="11171">MRSAHQELHDQEGQRHGTERETRHDTRIAAFQAPEVFAVGTLHCGSLVALGRIGHLLSQHEARTTQGWDLRGGRTTFCAQWPEGSEKDNVSSSQKTVGLLP</sequence>
<gene>
    <name evidence="2" type="ORF">SAMN00790413_01861</name>
</gene>